<dbReference type="Gene3D" id="1.10.238.200">
    <property type="entry name" value="Cullin, PONY binding domain"/>
    <property type="match status" value="1"/>
</dbReference>
<dbReference type="GO" id="GO:0031624">
    <property type="term" value="F:ubiquitin conjugating enzyme binding"/>
    <property type="evidence" value="ECO:0007669"/>
    <property type="project" value="TreeGrafter"/>
</dbReference>
<dbReference type="Proteomes" id="UP000250140">
    <property type="component" value="Unassembled WGS sequence"/>
</dbReference>
<evidence type="ECO:0000259" key="3">
    <source>
        <dbReference type="PROSITE" id="PS51229"/>
    </source>
</evidence>
<evidence type="ECO:0000313" key="5">
    <source>
        <dbReference type="Proteomes" id="UP000250140"/>
    </source>
</evidence>
<dbReference type="OrthoDB" id="27198at2759"/>
<dbReference type="PANTHER" id="PTHR12281">
    <property type="entry name" value="RP42 RELATED"/>
    <property type="match status" value="1"/>
</dbReference>
<protein>
    <recommendedName>
        <fullName evidence="1">Defective in cullin neddylation protein</fullName>
    </recommendedName>
</protein>
<sequence>MAVEERKALRPAKATLDYSLVPSIHHLSKSSALEMFGKGDLDRAKLVNMARLAQRRRDATERVNDPQAKRAKNHWSETNQATDDQTLEFPSHFQSQYFSSGGGAPTSSNSSKSSLSKIFDKYRDDPSSPDSVLMEGMAKYLGDIGVSIEDIGMLAVSEIVQSPTMGEMSREGFVEGWSVVNADSIDKQKSYMKNLVKSLPSPSSKEAFTKIYKYTFQIARSGNQKAIPLEMALAYWQLLFSSPSSPVRWKTDANPWLDWWSEFLESKWKKSVNKDMWTETLKFAQQCLEDESLSFWNEEASWPSVVDEFVEWVGEKRGKGGETEEMEVE</sequence>
<organism evidence="4 5">
    <name type="scientific">Glonium stellatum</name>
    <dbReference type="NCBI Taxonomy" id="574774"/>
    <lineage>
        <taxon>Eukaryota</taxon>
        <taxon>Fungi</taxon>
        <taxon>Dikarya</taxon>
        <taxon>Ascomycota</taxon>
        <taxon>Pezizomycotina</taxon>
        <taxon>Dothideomycetes</taxon>
        <taxon>Pleosporomycetidae</taxon>
        <taxon>Gloniales</taxon>
        <taxon>Gloniaceae</taxon>
        <taxon>Glonium</taxon>
    </lineage>
</organism>
<dbReference type="AlphaFoldDB" id="A0A8E2JWH3"/>
<dbReference type="InterPro" id="IPR005176">
    <property type="entry name" value="PONY_dom"/>
</dbReference>
<accession>A0A8E2JWH3</accession>
<dbReference type="Gene3D" id="1.10.238.10">
    <property type="entry name" value="EF-hand"/>
    <property type="match status" value="1"/>
</dbReference>
<dbReference type="Pfam" id="PF03556">
    <property type="entry name" value="Cullin_binding"/>
    <property type="match status" value="1"/>
</dbReference>
<dbReference type="InterPro" id="IPR014764">
    <property type="entry name" value="DCN-prot"/>
</dbReference>
<evidence type="ECO:0000313" key="4">
    <source>
        <dbReference type="EMBL" id="OCL12194.1"/>
    </source>
</evidence>
<keyword evidence="5" id="KW-1185">Reference proteome</keyword>
<reference evidence="4 5" key="1">
    <citation type="journal article" date="2016" name="Nat. Commun.">
        <title>Ectomycorrhizal ecology is imprinted in the genome of the dominant symbiotic fungus Cenococcum geophilum.</title>
        <authorList>
            <consortium name="DOE Joint Genome Institute"/>
            <person name="Peter M."/>
            <person name="Kohler A."/>
            <person name="Ohm R.A."/>
            <person name="Kuo A."/>
            <person name="Krutzmann J."/>
            <person name="Morin E."/>
            <person name="Arend M."/>
            <person name="Barry K.W."/>
            <person name="Binder M."/>
            <person name="Choi C."/>
            <person name="Clum A."/>
            <person name="Copeland A."/>
            <person name="Grisel N."/>
            <person name="Haridas S."/>
            <person name="Kipfer T."/>
            <person name="LaButti K."/>
            <person name="Lindquist E."/>
            <person name="Lipzen A."/>
            <person name="Maire R."/>
            <person name="Meier B."/>
            <person name="Mihaltcheva S."/>
            <person name="Molinier V."/>
            <person name="Murat C."/>
            <person name="Poggeler S."/>
            <person name="Quandt C.A."/>
            <person name="Sperisen C."/>
            <person name="Tritt A."/>
            <person name="Tisserant E."/>
            <person name="Crous P.W."/>
            <person name="Henrissat B."/>
            <person name="Nehls U."/>
            <person name="Egli S."/>
            <person name="Spatafora J.W."/>
            <person name="Grigoriev I.V."/>
            <person name="Martin F.M."/>
        </authorList>
    </citation>
    <scope>NUCLEOTIDE SEQUENCE [LARGE SCALE GENOMIC DNA]</scope>
    <source>
        <strain evidence="4 5">CBS 207.34</strain>
    </source>
</reference>
<dbReference type="PROSITE" id="PS51229">
    <property type="entry name" value="DCUN1"/>
    <property type="match status" value="1"/>
</dbReference>
<dbReference type="GO" id="GO:0032182">
    <property type="term" value="F:ubiquitin-like protein binding"/>
    <property type="evidence" value="ECO:0007669"/>
    <property type="project" value="TreeGrafter"/>
</dbReference>
<evidence type="ECO:0000256" key="1">
    <source>
        <dbReference type="RuleBase" id="RU410713"/>
    </source>
</evidence>
<feature type="region of interest" description="Disordered" evidence="2">
    <location>
        <begin position="55"/>
        <end position="80"/>
    </location>
</feature>
<gene>
    <name evidence="4" type="ORF">AOQ84DRAFT_228061</name>
</gene>
<dbReference type="EMBL" id="KV748909">
    <property type="protein sequence ID" value="OCL12194.1"/>
    <property type="molecule type" value="Genomic_DNA"/>
</dbReference>
<comment type="function">
    <text evidence="1">Neddylation of cullins play an essential role in the regulation of SCF-type complexes activity.</text>
</comment>
<dbReference type="GO" id="GO:0045116">
    <property type="term" value="P:protein neddylation"/>
    <property type="evidence" value="ECO:0007669"/>
    <property type="project" value="TreeGrafter"/>
</dbReference>
<evidence type="ECO:0000256" key="2">
    <source>
        <dbReference type="SAM" id="MobiDB-lite"/>
    </source>
</evidence>
<feature type="compositionally biased region" description="Basic and acidic residues" evidence="2">
    <location>
        <begin position="55"/>
        <end position="68"/>
    </location>
</feature>
<proteinExistence type="predicted"/>
<name>A0A8E2JWH3_9PEZI</name>
<dbReference type="InterPro" id="IPR042460">
    <property type="entry name" value="DCN1-like_PONY"/>
</dbReference>
<dbReference type="GO" id="GO:0000151">
    <property type="term" value="C:ubiquitin ligase complex"/>
    <property type="evidence" value="ECO:0007669"/>
    <property type="project" value="TreeGrafter"/>
</dbReference>
<feature type="domain" description="DCUN1" evidence="3">
    <location>
        <begin position="110"/>
        <end position="314"/>
    </location>
</feature>
<dbReference type="PANTHER" id="PTHR12281:SF31">
    <property type="entry name" value="DCN1-LIKE PROTEIN 3"/>
    <property type="match status" value="1"/>
</dbReference>
<dbReference type="GO" id="GO:0097602">
    <property type="term" value="F:cullin family protein binding"/>
    <property type="evidence" value="ECO:0007669"/>
    <property type="project" value="TreeGrafter"/>
</dbReference>